<dbReference type="InterPro" id="IPR027417">
    <property type="entry name" value="P-loop_NTPase"/>
</dbReference>
<name>A0A385YSV1_9BACL</name>
<evidence type="ECO:0000313" key="1">
    <source>
        <dbReference type="EMBL" id="AYC28758.1"/>
    </source>
</evidence>
<reference evidence="2" key="1">
    <citation type="submission" date="2018-09" db="EMBL/GenBank/DDBJ databases">
        <authorList>
            <person name="Zhu H."/>
        </authorList>
    </citation>
    <scope>NUCLEOTIDE SEQUENCE [LARGE SCALE GENOMIC DNA]</scope>
    <source>
        <strain evidence="2">K2R23-3</strain>
    </source>
</reference>
<dbReference type="AlphaFoldDB" id="A0A385YSV1"/>
<protein>
    <recommendedName>
        <fullName evidence="3">Nucleotide kinase</fullName>
    </recommendedName>
</protein>
<dbReference type="Gene3D" id="3.40.50.300">
    <property type="entry name" value="P-loop containing nucleotide triphosphate hydrolases"/>
    <property type="match status" value="1"/>
</dbReference>
<evidence type="ECO:0000313" key="2">
    <source>
        <dbReference type="Proteomes" id="UP000265725"/>
    </source>
</evidence>
<proteinExistence type="predicted"/>
<sequence length="355" mass="41260">MTGTITYQYGRTHTGQGLRSIYHELIEEASSVYFIKSPPTLLLSELFRQIGFFYVKRGYDIEWFLDPYVEGALEAVFIRGCKKLFVQASYPISIEPQFVGSTHHILSFYEAYDATKLKNAGPFIREKSMHRDQWMKKFQDEIAKVKALHDEWEVPYVTHMKWSKVDEAVEKLRNDVFSTIQLAKKAKRTHRLLGSITPDGAKDNYASIAKSVKRRIYLKGYPGSGKSTLMKKIATYAESVGLDTQWGWCGLDRDSIDFVYIPELSWMIFDSTAPHEYAPERDADEVFSVQEFCELTTEETEKVESIKKQYKDYLQCAIDYLCMFVEEDKVVKETFDSCVNTYKWADLENKVYQML</sequence>
<keyword evidence="2" id="KW-1185">Reference proteome</keyword>
<organism evidence="1 2">
    <name type="scientific">Paenisporosarcina cavernae</name>
    <dbReference type="NCBI Taxonomy" id="2320858"/>
    <lineage>
        <taxon>Bacteria</taxon>
        <taxon>Bacillati</taxon>
        <taxon>Bacillota</taxon>
        <taxon>Bacilli</taxon>
        <taxon>Bacillales</taxon>
        <taxon>Caryophanaceae</taxon>
        <taxon>Paenisporosarcina</taxon>
    </lineage>
</organism>
<dbReference type="KEGG" id="paek:D3873_02305"/>
<dbReference type="RefSeq" id="WP_119882503.1">
    <property type="nucleotide sequence ID" value="NZ_CP032418.1"/>
</dbReference>
<dbReference type="EMBL" id="CP032418">
    <property type="protein sequence ID" value="AYC28758.1"/>
    <property type="molecule type" value="Genomic_DNA"/>
</dbReference>
<dbReference type="OrthoDB" id="9781752at2"/>
<dbReference type="Proteomes" id="UP000265725">
    <property type="component" value="Chromosome"/>
</dbReference>
<evidence type="ECO:0008006" key="3">
    <source>
        <dbReference type="Google" id="ProtNLM"/>
    </source>
</evidence>
<dbReference type="SUPFAM" id="SSF52540">
    <property type="entry name" value="P-loop containing nucleoside triphosphate hydrolases"/>
    <property type="match status" value="2"/>
</dbReference>
<gene>
    <name evidence="1" type="ORF">D3873_02305</name>
</gene>
<accession>A0A385YSV1</accession>